<comment type="caution">
    <text evidence="1">The sequence shown here is derived from an EMBL/GenBank/DDBJ whole genome shotgun (WGS) entry which is preliminary data.</text>
</comment>
<proteinExistence type="predicted"/>
<gene>
    <name evidence="1" type="ORF">V1478_008644</name>
</gene>
<organism evidence="1 2">
    <name type="scientific">Vespula squamosa</name>
    <name type="common">Southern yellow jacket</name>
    <name type="synonym">Wasp</name>
    <dbReference type="NCBI Taxonomy" id="30214"/>
    <lineage>
        <taxon>Eukaryota</taxon>
        <taxon>Metazoa</taxon>
        <taxon>Ecdysozoa</taxon>
        <taxon>Arthropoda</taxon>
        <taxon>Hexapoda</taxon>
        <taxon>Insecta</taxon>
        <taxon>Pterygota</taxon>
        <taxon>Neoptera</taxon>
        <taxon>Endopterygota</taxon>
        <taxon>Hymenoptera</taxon>
        <taxon>Apocrita</taxon>
        <taxon>Aculeata</taxon>
        <taxon>Vespoidea</taxon>
        <taxon>Vespidae</taxon>
        <taxon>Vespinae</taxon>
        <taxon>Vespula</taxon>
    </lineage>
</organism>
<accession>A0ABD2AUT0</accession>
<evidence type="ECO:0000313" key="1">
    <source>
        <dbReference type="EMBL" id="KAL2724131.1"/>
    </source>
</evidence>
<protein>
    <recommendedName>
        <fullName evidence="3">Maturase K</fullName>
    </recommendedName>
</protein>
<dbReference type="AlphaFoldDB" id="A0ABD2AUT0"/>
<name>A0ABD2AUT0_VESSQ</name>
<reference evidence="1 2" key="1">
    <citation type="journal article" date="2024" name="Ann. Entomol. Soc. Am.">
        <title>Genomic analyses of the southern and eastern yellowjacket wasps (Hymenoptera: Vespidae) reveal evolutionary signatures of social life.</title>
        <authorList>
            <person name="Catto M.A."/>
            <person name="Caine P.B."/>
            <person name="Orr S.E."/>
            <person name="Hunt B.G."/>
            <person name="Goodisman M.A.D."/>
        </authorList>
    </citation>
    <scope>NUCLEOTIDE SEQUENCE [LARGE SCALE GENOMIC DNA]</scope>
    <source>
        <strain evidence="1">233</strain>
        <tissue evidence="1">Head and thorax</tissue>
    </source>
</reference>
<evidence type="ECO:0008006" key="3">
    <source>
        <dbReference type="Google" id="ProtNLM"/>
    </source>
</evidence>
<keyword evidence="2" id="KW-1185">Reference proteome</keyword>
<dbReference type="Proteomes" id="UP001607302">
    <property type="component" value="Unassembled WGS sequence"/>
</dbReference>
<sequence>MSRNNLGRKNKLFVLNLNKIIVPETVFLKYILYGYIRNHFSKFISESTDKICDIDDTPNKREFISEYDIYHDYAFFAFIKHTCSHVYMGSFIDRYKMEYYLLSLYYEIQRRSGRAEIGVSRRYRDYNFFFIIFVQKLRTLFNKRNMWTKLSRDFSSYIMIYTRKPKK</sequence>
<evidence type="ECO:0000313" key="2">
    <source>
        <dbReference type="Proteomes" id="UP001607302"/>
    </source>
</evidence>
<dbReference type="EMBL" id="JAUDFV010000139">
    <property type="protein sequence ID" value="KAL2724131.1"/>
    <property type="molecule type" value="Genomic_DNA"/>
</dbReference>